<keyword evidence="1" id="KW-0472">Membrane</keyword>
<evidence type="ECO:0000256" key="1">
    <source>
        <dbReference type="SAM" id="Phobius"/>
    </source>
</evidence>
<dbReference type="PANTHER" id="PTHR13627:SF31">
    <property type="entry name" value="RIBITOL 5-PHOSPHATE TRANSFERASE FKRP"/>
    <property type="match status" value="1"/>
</dbReference>
<dbReference type="Pfam" id="PF22921">
    <property type="entry name" value="FKRP_N"/>
    <property type="match status" value="1"/>
</dbReference>
<proteinExistence type="predicted"/>
<evidence type="ECO:0008006" key="6">
    <source>
        <dbReference type="Google" id="ProtNLM"/>
    </source>
</evidence>
<sequence>MRFLTWKALMFGAFLTNLMIAAIMWSYIDFQCDCSNIQWKHSSYISSTLEKHKQEPSVQNDTESQLASKVAIVIRDFEYFENDIPETINSILSVLPSAKIIIISDKNPYPPLELSEIHKQSVRLINLKPSLTKPLDSPDPFSVIDREHVIVFPDSMRLSEITQITGLLEEHYRDPDKIIAARVEGEDSVCLALNISLRYWTIKYGKSIQDSNCNALDGTHVFLVTKALLLHFAFPFSQPFSTSLFIQATLLKIKTKVASNVTFTRGKQLFSDPHAKWKHEHFQKQRKEVLYQDFGIKKIIFPASRVEWHGCGKTTARCFGSVVNNMPDYLFEGRWTPPCCLENLRKTARYVFGILEKCGVRYWLEGGSLLGAVRTGDIIPWDYDVDVGIYKEDIQKCEWLKNSLHQSIVDTQGFVWEKAPEGDFIRVQFSQTNHLHVDIFPFYPRNGTMTKDTWFADHKQDTEFPERFLKPLHLVKFVGMTVSAPNSFKEFLEFKFGKGVIENPEYPDPRVMEFSRKHS</sequence>
<name>A0AAV2BG05_9ARAC</name>
<dbReference type="EMBL" id="CAXIEN010000355">
    <property type="protein sequence ID" value="CAL1294834.1"/>
    <property type="molecule type" value="Genomic_DNA"/>
</dbReference>
<dbReference type="GO" id="GO:0005794">
    <property type="term" value="C:Golgi apparatus"/>
    <property type="evidence" value="ECO:0007669"/>
    <property type="project" value="TreeGrafter"/>
</dbReference>
<evidence type="ECO:0000313" key="5">
    <source>
        <dbReference type="Proteomes" id="UP001497382"/>
    </source>
</evidence>
<dbReference type="Pfam" id="PF04991">
    <property type="entry name" value="LicD"/>
    <property type="match status" value="1"/>
</dbReference>
<keyword evidence="1" id="KW-0812">Transmembrane</keyword>
<dbReference type="Proteomes" id="UP001497382">
    <property type="component" value="Unassembled WGS sequence"/>
</dbReference>
<accession>A0AAV2BG05</accession>
<organism evidence="4 5">
    <name type="scientific">Larinioides sclopetarius</name>
    <dbReference type="NCBI Taxonomy" id="280406"/>
    <lineage>
        <taxon>Eukaryota</taxon>
        <taxon>Metazoa</taxon>
        <taxon>Ecdysozoa</taxon>
        <taxon>Arthropoda</taxon>
        <taxon>Chelicerata</taxon>
        <taxon>Arachnida</taxon>
        <taxon>Araneae</taxon>
        <taxon>Araneomorphae</taxon>
        <taxon>Entelegynae</taxon>
        <taxon>Araneoidea</taxon>
        <taxon>Araneidae</taxon>
        <taxon>Larinioides</taxon>
    </lineage>
</organism>
<dbReference type="PANTHER" id="PTHR13627">
    <property type="entry name" value="FUKUTIN RELATED PROTEIN"/>
    <property type="match status" value="1"/>
</dbReference>
<evidence type="ECO:0000259" key="3">
    <source>
        <dbReference type="Pfam" id="PF22921"/>
    </source>
</evidence>
<dbReference type="InterPro" id="IPR055105">
    <property type="entry name" value="FKRP_N"/>
</dbReference>
<dbReference type="AlphaFoldDB" id="A0AAV2BG05"/>
<feature type="transmembrane region" description="Helical" evidence="1">
    <location>
        <begin position="9"/>
        <end position="28"/>
    </location>
</feature>
<gene>
    <name evidence="4" type="ORF">LARSCL_LOCUS18941</name>
</gene>
<feature type="domain" description="LicD/FKTN/FKRP nucleotidyltransferase" evidence="2">
    <location>
        <begin position="357"/>
        <end position="403"/>
    </location>
</feature>
<evidence type="ECO:0000259" key="2">
    <source>
        <dbReference type="Pfam" id="PF04991"/>
    </source>
</evidence>
<reference evidence="4 5" key="1">
    <citation type="submission" date="2024-04" db="EMBL/GenBank/DDBJ databases">
        <authorList>
            <person name="Rising A."/>
            <person name="Reimegard J."/>
            <person name="Sonavane S."/>
            <person name="Akerstrom W."/>
            <person name="Nylinder S."/>
            <person name="Hedman E."/>
            <person name="Kallberg Y."/>
        </authorList>
    </citation>
    <scope>NUCLEOTIDE SEQUENCE [LARGE SCALE GENOMIC DNA]</scope>
</reference>
<evidence type="ECO:0000313" key="4">
    <source>
        <dbReference type="EMBL" id="CAL1294834.1"/>
    </source>
</evidence>
<dbReference type="GO" id="GO:0035269">
    <property type="term" value="P:protein O-linked glycosylation via mannose"/>
    <property type="evidence" value="ECO:0007669"/>
    <property type="project" value="TreeGrafter"/>
</dbReference>
<keyword evidence="1" id="KW-1133">Transmembrane helix</keyword>
<comment type="caution">
    <text evidence="4">The sequence shown here is derived from an EMBL/GenBank/DDBJ whole genome shotgun (WGS) entry which is preliminary data.</text>
</comment>
<dbReference type="InterPro" id="IPR007074">
    <property type="entry name" value="LicD/FKTN/FKRP_NTP_transf"/>
</dbReference>
<feature type="domain" description="FKRP stem" evidence="3">
    <location>
        <begin position="61"/>
        <end position="300"/>
    </location>
</feature>
<dbReference type="InterPro" id="IPR052613">
    <property type="entry name" value="LicD_transferase"/>
</dbReference>
<keyword evidence="5" id="KW-1185">Reference proteome</keyword>
<protein>
    <recommendedName>
        <fullName evidence="6">Fukutin-related protein</fullName>
    </recommendedName>
</protein>